<reference evidence="1 2" key="1">
    <citation type="journal article" date="2007" name="Genome Res.">
        <title>Genome characteristics of facultatively symbiotic Frankia sp. strains reflect host range and host plant biogeography.</title>
        <authorList>
            <person name="Normand P."/>
            <person name="Lapierre P."/>
            <person name="Tisa L.S."/>
            <person name="Gogarten J.P."/>
            <person name="Alloisio N."/>
            <person name="Bagnarol E."/>
            <person name="Bassi C.A."/>
            <person name="Berry A.M."/>
            <person name="Bickhart D.M."/>
            <person name="Choisne N."/>
            <person name="Couloux A."/>
            <person name="Cournoyer B."/>
            <person name="Cruveiller S."/>
            <person name="Daubin V."/>
            <person name="Demange N."/>
            <person name="Francino M.P."/>
            <person name="Goltsman E."/>
            <person name="Huang Y."/>
            <person name="Kopp O.R."/>
            <person name="Labarre L."/>
            <person name="Lapidus A."/>
            <person name="Lavire C."/>
            <person name="Marechal J."/>
            <person name="Martinez M."/>
            <person name="Mastronunzio J.E."/>
            <person name="Mullin B.C."/>
            <person name="Niemann J."/>
            <person name="Pujic P."/>
            <person name="Rawnsley T."/>
            <person name="Rouy Z."/>
            <person name="Schenowitz C."/>
            <person name="Sellstedt A."/>
            <person name="Tavares F."/>
            <person name="Tomkins J.P."/>
            <person name="Vallenet D."/>
            <person name="Valverde C."/>
            <person name="Wall L.G."/>
            <person name="Wang Y."/>
            <person name="Medigue C."/>
            <person name="Benson D.R."/>
        </authorList>
    </citation>
    <scope>NUCLEOTIDE SEQUENCE [LARGE SCALE GENOMIC DNA]</scope>
    <source>
        <strain evidence="2">DSM 45986 / CECT 9034 / ACN14a</strain>
    </source>
</reference>
<organism evidence="1 2">
    <name type="scientific">Frankia alni (strain DSM 45986 / CECT 9034 / ACN14a)</name>
    <dbReference type="NCBI Taxonomy" id="326424"/>
    <lineage>
        <taxon>Bacteria</taxon>
        <taxon>Bacillati</taxon>
        <taxon>Actinomycetota</taxon>
        <taxon>Actinomycetes</taxon>
        <taxon>Frankiales</taxon>
        <taxon>Frankiaceae</taxon>
        <taxon>Frankia</taxon>
    </lineage>
</organism>
<accession>Q0RAN1</accession>
<dbReference type="Proteomes" id="UP000000657">
    <property type="component" value="Chromosome"/>
</dbReference>
<protein>
    <submittedName>
        <fullName evidence="1">Uncharacterized protein</fullName>
    </submittedName>
</protein>
<evidence type="ECO:0000313" key="1">
    <source>
        <dbReference type="EMBL" id="CAL29815.1"/>
    </source>
</evidence>
<dbReference type="AlphaFoldDB" id="Q0RAN1"/>
<dbReference type="HOGENOM" id="CLU_2934754_0_0_11"/>
<evidence type="ECO:0000313" key="2">
    <source>
        <dbReference type="Proteomes" id="UP000000657"/>
    </source>
</evidence>
<keyword evidence="2" id="KW-1185">Reference proteome</keyword>
<dbReference type="EMBL" id="CT573213">
    <property type="protein sequence ID" value="CAL29815.1"/>
    <property type="molecule type" value="Genomic_DNA"/>
</dbReference>
<sequence length="60" mass="6405">MTEFVADRKQAVVISVAAVCRSASSDRQGLPGLARQRLIAGVGRWQRLGLAHAPGHPEGR</sequence>
<dbReference type="KEGG" id="fal:FRAAL0260"/>
<name>Q0RAN1_FRAAA</name>
<proteinExistence type="predicted"/>
<gene>
    <name evidence="1" type="ordered locus">FRAAL0260</name>
</gene>